<dbReference type="VEuPathDB" id="MicrosporidiaDB:A0H76_1751"/>
<evidence type="ECO:0000313" key="1">
    <source>
        <dbReference type="EMBL" id="ORD92994.1"/>
    </source>
</evidence>
<sequence length="81" mass="9090">MSKIDLAFLLPTPNVSVNSVSLEFIRLIKLVYLLLILFTSDCVTFGMSNRNLSIELSLFLNISDDPSLDFSKLFIYSAHSS</sequence>
<reference evidence="1 2" key="1">
    <citation type="journal article" date="2017" name="Environ. Microbiol.">
        <title>Decay of the glycolytic pathway and adaptation to intranuclear parasitism within Enterocytozoonidae microsporidia.</title>
        <authorList>
            <person name="Wiredu Boakye D."/>
            <person name="Jaroenlak P."/>
            <person name="Prachumwat A."/>
            <person name="Williams T.A."/>
            <person name="Bateman K.S."/>
            <person name="Itsathitphaisarn O."/>
            <person name="Sritunyalucksana K."/>
            <person name="Paszkiewicz K.H."/>
            <person name="Moore K.A."/>
            <person name="Stentiford G.D."/>
            <person name="Williams B.A."/>
        </authorList>
    </citation>
    <scope>NUCLEOTIDE SEQUENCE [LARGE SCALE GENOMIC DNA]</scope>
    <source>
        <strain evidence="2">canceri</strain>
    </source>
</reference>
<dbReference type="AlphaFoldDB" id="A0A1X0Q5M2"/>
<evidence type="ECO:0000313" key="2">
    <source>
        <dbReference type="Proteomes" id="UP000192501"/>
    </source>
</evidence>
<gene>
    <name evidence="1" type="ORF">A0H76_1751</name>
</gene>
<accession>A0A1X0Q5M2</accession>
<name>A0A1X0Q5M2_9MICR</name>
<dbReference type="Proteomes" id="UP000192501">
    <property type="component" value="Unassembled WGS sequence"/>
</dbReference>
<dbReference type="EMBL" id="LTAI01002113">
    <property type="protein sequence ID" value="ORD92994.1"/>
    <property type="molecule type" value="Genomic_DNA"/>
</dbReference>
<organism evidence="1 2">
    <name type="scientific">Hepatospora eriocheir</name>
    <dbReference type="NCBI Taxonomy" id="1081669"/>
    <lineage>
        <taxon>Eukaryota</taxon>
        <taxon>Fungi</taxon>
        <taxon>Fungi incertae sedis</taxon>
        <taxon>Microsporidia</taxon>
        <taxon>Hepatosporidae</taxon>
        <taxon>Hepatospora</taxon>
    </lineage>
</organism>
<protein>
    <submittedName>
        <fullName evidence="1">Uncharacterized protein</fullName>
    </submittedName>
</protein>
<comment type="caution">
    <text evidence="1">The sequence shown here is derived from an EMBL/GenBank/DDBJ whole genome shotgun (WGS) entry which is preliminary data.</text>
</comment>
<proteinExistence type="predicted"/>